<gene>
    <name evidence="1" type="ORF">ABT39_MTgene5808</name>
</gene>
<name>A0A101LYD9_PICGL</name>
<evidence type="ECO:0000313" key="1">
    <source>
        <dbReference type="EMBL" id="KUM47622.1"/>
    </source>
</evidence>
<accession>A0A101LYD9</accession>
<protein>
    <submittedName>
        <fullName evidence="1">Uncharacterized protein</fullName>
    </submittedName>
</protein>
<comment type="caution">
    <text evidence="1">The sequence shown here is derived from an EMBL/GenBank/DDBJ whole genome shotgun (WGS) entry which is preliminary data.</text>
</comment>
<proteinExistence type="predicted"/>
<organism evidence="1">
    <name type="scientific">Picea glauca</name>
    <name type="common">White spruce</name>
    <name type="synonym">Pinus glauca</name>
    <dbReference type="NCBI Taxonomy" id="3330"/>
    <lineage>
        <taxon>Eukaryota</taxon>
        <taxon>Viridiplantae</taxon>
        <taxon>Streptophyta</taxon>
        <taxon>Embryophyta</taxon>
        <taxon>Tracheophyta</taxon>
        <taxon>Spermatophyta</taxon>
        <taxon>Pinopsida</taxon>
        <taxon>Pinidae</taxon>
        <taxon>Conifers I</taxon>
        <taxon>Pinales</taxon>
        <taxon>Pinaceae</taxon>
        <taxon>Picea</taxon>
    </lineage>
</organism>
<dbReference type="EMBL" id="LKAM01000007">
    <property type="protein sequence ID" value="KUM47622.1"/>
    <property type="molecule type" value="Genomic_DNA"/>
</dbReference>
<reference evidence="1" key="1">
    <citation type="journal article" date="2015" name="Genome Biol. Evol.">
        <title>Organellar Genomes of White Spruce (Picea glauca): Assembly and Annotation.</title>
        <authorList>
            <person name="Jackman S.D."/>
            <person name="Warren R.L."/>
            <person name="Gibb E.A."/>
            <person name="Vandervalk B.P."/>
            <person name="Mohamadi H."/>
            <person name="Chu J."/>
            <person name="Raymond A."/>
            <person name="Pleasance S."/>
            <person name="Coope R."/>
            <person name="Wildung M.R."/>
            <person name="Ritland C.E."/>
            <person name="Bousquet J."/>
            <person name="Jones S.J."/>
            <person name="Bohlmann J."/>
            <person name="Birol I."/>
        </authorList>
    </citation>
    <scope>NUCLEOTIDE SEQUENCE [LARGE SCALE GENOMIC DNA]</scope>
    <source>
        <tissue evidence="1">Flushing bud</tissue>
    </source>
</reference>
<geneLocation type="mitochondrion" evidence="1"/>
<dbReference type="AlphaFoldDB" id="A0A101LYD9"/>
<sequence length="64" mass="7319">MHMGTKREWRGASSSYCRYTFCLVVIPSQENPPSKSSDWGLPPRWKNYILALGIFPTQANPFLS</sequence>
<keyword evidence="1" id="KW-0496">Mitochondrion</keyword>